<dbReference type="GO" id="GO:0006952">
    <property type="term" value="P:defense response"/>
    <property type="evidence" value="ECO:0007669"/>
    <property type="project" value="UniProtKB-KW"/>
</dbReference>
<dbReference type="AlphaFoldDB" id="A0A1S4CS96"/>
<evidence type="ECO:0000256" key="1">
    <source>
        <dbReference type="ARBA" id="ARBA00008894"/>
    </source>
</evidence>
<sequence length="354" mass="40791">MHHVLPCLRYNIYISSHRRSESSATMTQEHLHFLLLSLHHLSKYCSEQAFPLMTEYEILQNVCGNISDFHGLIVNGCVEHDIVESVLPQFQPMAERVGHFLWNDRIDGDSRLFKLAHPLLKIIPIELEVMHICYTSLRASMSTEVGCFIKQLLETYPDILREYLIHLQEHMVNVITANTSGARNVHVMVEFLLIILTDLPKDSIHNGKLFEFLARVGALTRDISTIARDLEEKSRNGEITNETNSATLGLLENIELLKRELKDIYLKAPDSSQLCFPMSDGPLFIHLQLRHLNGLLNSNAYSVALIKEEIKLMKEYLEFIRYFLMNVEQELYKNLWARALDVAYEAKDVIDSII</sequence>
<organism evidence="6">
    <name type="scientific">Nicotiana tabacum</name>
    <name type="common">Common tobacco</name>
    <dbReference type="NCBI Taxonomy" id="4097"/>
    <lineage>
        <taxon>Eukaryota</taxon>
        <taxon>Viridiplantae</taxon>
        <taxon>Streptophyta</taxon>
        <taxon>Embryophyta</taxon>
        <taxon>Tracheophyta</taxon>
        <taxon>Spermatophyta</taxon>
        <taxon>Magnoliopsida</taxon>
        <taxon>eudicotyledons</taxon>
        <taxon>Gunneridae</taxon>
        <taxon>Pentapetalae</taxon>
        <taxon>asterids</taxon>
        <taxon>lamiids</taxon>
        <taxon>Solanales</taxon>
        <taxon>Solanaceae</taxon>
        <taxon>Nicotianoideae</taxon>
        <taxon>Nicotianeae</taxon>
        <taxon>Nicotiana</taxon>
    </lineage>
</organism>
<dbReference type="OMA" id="WRRECAD"/>
<reference evidence="6" key="1">
    <citation type="submission" date="2025-08" db="UniProtKB">
        <authorList>
            <consortium name="RefSeq"/>
        </authorList>
    </citation>
    <scope>IDENTIFICATION</scope>
</reference>
<protein>
    <submittedName>
        <fullName evidence="6">Uncharacterized protein</fullName>
    </submittedName>
</protein>
<evidence type="ECO:0000256" key="5">
    <source>
        <dbReference type="ARBA" id="ARBA00022840"/>
    </source>
</evidence>
<evidence type="ECO:0000313" key="6">
    <source>
        <dbReference type="RefSeq" id="XP_016503978.1"/>
    </source>
</evidence>
<accession>A0A1S4CS96</accession>
<comment type="similarity">
    <text evidence="1">Belongs to the disease resistance NB-LRR family.</text>
</comment>
<dbReference type="RefSeq" id="XP_016503978.1">
    <property type="nucleotide sequence ID" value="XM_016648492.1"/>
</dbReference>
<evidence type="ECO:0000256" key="2">
    <source>
        <dbReference type="ARBA" id="ARBA00022614"/>
    </source>
</evidence>
<dbReference type="PaxDb" id="4097-A0A1S4CS96"/>
<keyword evidence="3" id="KW-0677">Repeat</keyword>
<name>A0A1S4CS96_TOBAC</name>
<evidence type="ECO:0000256" key="3">
    <source>
        <dbReference type="ARBA" id="ARBA00022737"/>
    </source>
</evidence>
<dbReference type="OrthoDB" id="1302880at2759"/>
<proteinExistence type="inferred from homology"/>
<evidence type="ECO:0000256" key="4">
    <source>
        <dbReference type="ARBA" id="ARBA00022821"/>
    </source>
</evidence>
<keyword evidence="5" id="KW-0067">ATP-binding</keyword>
<keyword evidence="5" id="KW-0547">Nucleotide-binding</keyword>
<keyword evidence="2" id="KW-0433">Leucine-rich repeat</keyword>
<dbReference type="InterPro" id="IPR038005">
    <property type="entry name" value="RX-like_CC"/>
</dbReference>
<feature type="non-terminal residue" evidence="6">
    <location>
        <position position="354"/>
    </location>
</feature>
<dbReference type="GO" id="GO:0005524">
    <property type="term" value="F:ATP binding"/>
    <property type="evidence" value="ECO:0007669"/>
    <property type="project" value="UniProtKB-KW"/>
</dbReference>
<gene>
    <name evidence="6" type="primary">LOC107821999</name>
</gene>
<dbReference type="CDD" id="cd14798">
    <property type="entry name" value="RX-CC_like"/>
    <property type="match status" value="1"/>
</dbReference>
<dbReference type="KEGG" id="nta:107821999"/>
<keyword evidence="4" id="KW-0611">Plant defense</keyword>